<dbReference type="InterPro" id="IPR020139">
    <property type="entry name" value="DUF2642"/>
</dbReference>
<dbReference type="KEGG" id="plut:EI981_13060"/>
<dbReference type="EMBL" id="CP034346">
    <property type="protein sequence ID" value="AZS15301.1"/>
    <property type="molecule type" value="Genomic_DNA"/>
</dbReference>
<accession>A0A3S9UYI0</accession>
<protein>
    <submittedName>
        <fullName evidence="1">DUF2642 domain-containing protein</fullName>
    </submittedName>
</protein>
<name>A0A3S9UYI0_9BACL</name>
<dbReference type="RefSeq" id="WP_126998783.1">
    <property type="nucleotide sequence ID" value="NZ_CP034346.1"/>
</dbReference>
<dbReference type="OrthoDB" id="2614898at2"/>
<organism evidence="1 2">
    <name type="scientific">Paenibacillus lutimineralis</name>
    <dbReference type="NCBI Taxonomy" id="2707005"/>
    <lineage>
        <taxon>Bacteria</taxon>
        <taxon>Bacillati</taxon>
        <taxon>Bacillota</taxon>
        <taxon>Bacilli</taxon>
        <taxon>Bacillales</taxon>
        <taxon>Paenibacillaceae</taxon>
        <taxon>Paenibacillus</taxon>
    </lineage>
</organism>
<evidence type="ECO:0000313" key="2">
    <source>
        <dbReference type="Proteomes" id="UP000270678"/>
    </source>
</evidence>
<proteinExistence type="predicted"/>
<keyword evidence="2" id="KW-1185">Reference proteome</keyword>
<evidence type="ECO:0000313" key="1">
    <source>
        <dbReference type="EMBL" id="AZS15301.1"/>
    </source>
</evidence>
<dbReference type="Proteomes" id="UP000270678">
    <property type="component" value="Chromosome"/>
</dbReference>
<dbReference type="Pfam" id="PF10842">
    <property type="entry name" value="DUF2642"/>
    <property type="match status" value="1"/>
</dbReference>
<dbReference type="AlphaFoldDB" id="A0A3S9UYI0"/>
<reference evidence="2" key="1">
    <citation type="submission" date="2018-12" db="EMBL/GenBank/DDBJ databases">
        <title>Complete genome sequence of Paenibacillus sp. MBLB1234.</title>
        <authorList>
            <person name="Nam Y.-D."/>
            <person name="Kang J."/>
            <person name="Chung W.-H."/>
            <person name="Park Y.S."/>
        </authorList>
    </citation>
    <scope>NUCLEOTIDE SEQUENCE [LARGE SCALE GENOMIC DNA]</scope>
    <source>
        <strain evidence="2">MBLB1234</strain>
    </source>
</reference>
<sequence>MNRYVYYGYPQAYPSFPTPPYYRNEDLQRRESLVLPKNMMYTTIVEPKFTEHLTKHIGMKIVVTTIVGKLIGTLDNVFIDHIALAVDGKLHHVRLSEIVYFEKAEEK</sequence>
<gene>
    <name evidence="1" type="ORF">EI981_13060</name>
</gene>